<feature type="region of interest" description="Disordered" evidence="1">
    <location>
        <begin position="1"/>
        <end position="21"/>
    </location>
</feature>
<name>A1ZQ49_MICM2</name>
<organism evidence="2 3">
    <name type="scientific">Microscilla marina ATCC 23134</name>
    <dbReference type="NCBI Taxonomy" id="313606"/>
    <lineage>
        <taxon>Bacteria</taxon>
        <taxon>Pseudomonadati</taxon>
        <taxon>Bacteroidota</taxon>
        <taxon>Cytophagia</taxon>
        <taxon>Cytophagales</taxon>
        <taxon>Microscillaceae</taxon>
        <taxon>Microscilla</taxon>
    </lineage>
</organism>
<gene>
    <name evidence="2" type="ORF">M23134_06859</name>
</gene>
<proteinExistence type="predicted"/>
<dbReference type="EMBL" id="AAWS01000023">
    <property type="protein sequence ID" value="EAY27458.1"/>
    <property type="molecule type" value="Genomic_DNA"/>
</dbReference>
<evidence type="ECO:0000256" key="1">
    <source>
        <dbReference type="SAM" id="MobiDB-lite"/>
    </source>
</evidence>
<dbReference type="Proteomes" id="UP000004095">
    <property type="component" value="Unassembled WGS sequence"/>
</dbReference>
<evidence type="ECO:0000313" key="3">
    <source>
        <dbReference type="Proteomes" id="UP000004095"/>
    </source>
</evidence>
<dbReference type="AlphaFoldDB" id="A1ZQ49"/>
<evidence type="ECO:0000313" key="2">
    <source>
        <dbReference type="EMBL" id="EAY27458.1"/>
    </source>
</evidence>
<sequence>MQKAGNFTLAQSDAEDNSSQKTTSLFWSLARPKLANPKAEVFQK</sequence>
<reference evidence="2 3" key="1">
    <citation type="submission" date="2007-01" db="EMBL/GenBank/DDBJ databases">
        <authorList>
            <person name="Haygood M."/>
            <person name="Podell S."/>
            <person name="Anderson C."/>
            <person name="Hopkinson B."/>
            <person name="Roe K."/>
            <person name="Barbeau K."/>
            <person name="Gaasterland T."/>
            <person name="Ferriera S."/>
            <person name="Johnson J."/>
            <person name="Kravitz S."/>
            <person name="Beeson K."/>
            <person name="Sutton G."/>
            <person name="Rogers Y.-H."/>
            <person name="Friedman R."/>
            <person name="Frazier M."/>
            <person name="Venter J.C."/>
        </authorList>
    </citation>
    <scope>NUCLEOTIDE SEQUENCE [LARGE SCALE GENOMIC DNA]</scope>
    <source>
        <strain evidence="2 3">ATCC 23134</strain>
    </source>
</reference>
<accession>A1ZQ49</accession>
<keyword evidence="3" id="KW-1185">Reference proteome</keyword>
<comment type="caution">
    <text evidence="2">The sequence shown here is derived from an EMBL/GenBank/DDBJ whole genome shotgun (WGS) entry which is preliminary data.</text>
</comment>
<protein>
    <submittedName>
        <fullName evidence="2">Uncharacterized protein</fullName>
    </submittedName>
</protein>